<evidence type="ECO:0000259" key="2">
    <source>
        <dbReference type="Pfam" id="PF08327"/>
    </source>
</evidence>
<dbReference type="Proteomes" id="UP001061302">
    <property type="component" value="Chromosome"/>
</dbReference>
<organism evidence="3 4">
    <name type="scientific">Chitiniphilus purpureus</name>
    <dbReference type="NCBI Taxonomy" id="2981137"/>
    <lineage>
        <taxon>Bacteria</taxon>
        <taxon>Pseudomonadati</taxon>
        <taxon>Pseudomonadota</taxon>
        <taxon>Betaproteobacteria</taxon>
        <taxon>Neisseriales</taxon>
        <taxon>Chitinibacteraceae</taxon>
        <taxon>Chitiniphilus</taxon>
    </lineage>
</organism>
<proteinExistence type="inferred from homology"/>
<keyword evidence="4" id="KW-1185">Reference proteome</keyword>
<dbReference type="CDD" id="cd08900">
    <property type="entry name" value="SRPBCC_CalC_Aha1-like_7"/>
    <property type="match status" value="1"/>
</dbReference>
<protein>
    <submittedName>
        <fullName evidence="3">SRPBCC family protein</fullName>
    </submittedName>
</protein>
<sequence>MTARTVVHETLTFERSYPVSPARVFAAWSDQEALQRWGSPGADWEVTYERFDFFEGGGDMCRFGPRGGDTYVNTTCYLQIVPERRIVSANTMRSATLQLFAGLVTVEFHPQGTGCRMVLTEQGAYLDGNDRPEDHRAGWDEMLDNLARELAGTPGAS</sequence>
<dbReference type="Pfam" id="PF08327">
    <property type="entry name" value="AHSA1"/>
    <property type="match status" value="1"/>
</dbReference>
<dbReference type="InterPro" id="IPR013538">
    <property type="entry name" value="ASHA1/2-like_C"/>
</dbReference>
<gene>
    <name evidence="3" type="ORF">N8I74_10055</name>
</gene>
<accession>A0ABY6DH73</accession>
<name>A0ABY6DH73_9NEIS</name>
<evidence type="ECO:0000313" key="3">
    <source>
        <dbReference type="EMBL" id="UXY13666.1"/>
    </source>
</evidence>
<dbReference type="Gene3D" id="3.30.530.20">
    <property type="match status" value="1"/>
</dbReference>
<dbReference type="EMBL" id="CP106753">
    <property type="protein sequence ID" value="UXY13666.1"/>
    <property type="molecule type" value="Genomic_DNA"/>
</dbReference>
<dbReference type="InterPro" id="IPR023393">
    <property type="entry name" value="START-like_dom_sf"/>
</dbReference>
<dbReference type="SUPFAM" id="SSF55961">
    <property type="entry name" value="Bet v1-like"/>
    <property type="match status" value="1"/>
</dbReference>
<feature type="domain" description="Activator of Hsp90 ATPase homologue 1/2-like C-terminal" evidence="2">
    <location>
        <begin position="19"/>
        <end position="150"/>
    </location>
</feature>
<evidence type="ECO:0000256" key="1">
    <source>
        <dbReference type="ARBA" id="ARBA00006817"/>
    </source>
</evidence>
<dbReference type="RefSeq" id="WP_263122879.1">
    <property type="nucleotide sequence ID" value="NZ_CP106753.1"/>
</dbReference>
<evidence type="ECO:0000313" key="4">
    <source>
        <dbReference type="Proteomes" id="UP001061302"/>
    </source>
</evidence>
<comment type="similarity">
    <text evidence="1">Belongs to the AHA1 family.</text>
</comment>
<reference evidence="3" key="1">
    <citation type="submission" date="2022-10" db="EMBL/GenBank/DDBJ databases">
        <title>Chitiniphilus purpureus sp. nov., a novel chitin-degrading bacterium isolated from crawfish pond sediment.</title>
        <authorList>
            <person name="Li K."/>
        </authorList>
    </citation>
    <scope>NUCLEOTIDE SEQUENCE</scope>
    <source>
        <strain evidence="3">CD1</strain>
    </source>
</reference>